<dbReference type="Pfam" id="PF07969">
    <property type="entry name" value="Amidohydro_3"/>
    <property type="match status" value="2"/>
</dbReference>
<keyword evidence="3" id="KW-1185">Reference proteome</keyword>
<dbReference type="RefSeq" id="WP_197001882.1">
    <property type="nucleotide sequence ID" value="NZ_BONS01000023.1"/>
</dbReference>
<proteinExistence type="predicted"/>
<comment type="caution">
    <text evidence="2">The sequence shown here is derived from an EMBL/GenBank/DDBJ whole genome shotgun (WGS) entry which is preliminary data.</text>
</comment>
<sequence>MIDLLLRGGTVHDGLGSRAVTADVAVTGDTVSAVGADLGPARRTIDVSGLLVTPGFLDPHAHSDMVPLMADPQPFKLHQGVTTEIVGNCGYSFAPLSADAAREASVLFADISAGIAVGARTFAGYLAAVADAGPTNHVAALVGHNTLRLSANGMDRDLRPGAAEHMARLADEAFAAGAVGLSSGLIYPPGCYADTAELTALARVAHRWNLPYATHLRNEDDGLLDAVDEAVAIARDARVRLQVSHCKVAGRPNHGTAGALLERLRAARVAGVDVRGDLYPYRAGATVLAALLPAAAHEGGVRALRARLADPATRRALRGGLFDLTGPGDVLLTGGPHAGRTLADVTGPGDPWDTLCDLVLADPGTGMVVTLMAEDDVRELMADPLVAIGSDNGVPVGLQHPRTWGCFPRFLGTYVRDLGVVDWPEAVRKCTSATADQFGVVGRGWLGRGAVADLAVFDPDTIGHPGGYDLPDLPPTGMRFVVLAGHVVIDDGVFVGERRGRVLGTGPT</sequence>
<dbReference type="InterPro" id="IPR050378">
    <property type="entry name" value="Metallo-dep_Hydrolases_sf"/>
</dbReference>
<organism evidence="2 3">
    <name type="scientific">Longispora fulva</name>
    <dbReference type="NCBI Taxonomy" id="619741"/>
    <lineage>
        <taxon>Bacteria</taxon>
        <taxon>Bacillati</taxon>
        <taxon>Actinomycetota</taxon>
        <taxon>Actinomycetes</taxon>
        <taxon>Micromonosporales</taxon>
        <taxon>Micromonosporaceae</taxon>
        <taxon>Longispora</taxon>
    </lineage>
</organism>
<accession>A0A8J7G6N5</accession>
<evidence type="ECO:0000259" key="1">
    <source>
        <dbReference type="Pfam" id="PF07969"/>
    </source>
</evidence>
<protein>
    <submittedName>
        <fullName evidence="2">N-acyl-D-aspartate/D-glutamate deacylase</fullName>
    </submittedName>
</protein>
<reference evidence="2" key="1">
    <citation type="submission" date="2020-11" db="EMBL/GenBank/DDBJ databases">
        <title>Sequencing the genomes of 1000 actinobacteria strains.</title>
        <authorList>
            <person name="Klenk H.-P."/>
        </authorList>
    </citation>
    <scope>NUCLEOTIDE SEQUENCE</scope>
    <source>
        <strain evidence="2">DSM 45356</strain>
    </source>
</reference>
<dbReference type="InterPro" id="IPR013108">
    <property type="entry name" value="Amidohydro_3"/>
</dbReference>
<dbReference type="SUPFAM" id="SSF51556">
    <property type="entry name" value="Metallo-dependent hydrolases"/>
    <property type="match status" value="1"/>
</dbReference>
<dbReference type="PANTHER" id="PTHR11647:SF1">
    <property type="entry name" value="COLLAPSIN RESPONSE MEDIATOR PROTEIN"/>
    <property type="match status" value="1"/>
</dbReference>
<dbReference type="Gene3D" id="3.20.20.140">
    <property type="entry name" value="Metal-dependent hydrolases"/>
    <property type="match status" value="2"/>
</dbReference>
<dbReference type="InterPro" id="IPR032466">
    <property type="entry name" value="Metal_Hydrolase"/>
</dbReference>
<feature type="domain" description="Amidohydrolase 3" evidence="1">
    <location>
        <begin position="375"/>
        <end position="488"/>
    </location>
</feature>
<dbReference type="EMBL" id="JADOUF010000001">
    <property type="protein sequence ID" value="MBG6134673.1"/>
    <property type="molecule type" value="Genomic_DNA"/>
</dbReference>
<dbReference type="GO" id="GO:0005829">
    <property type="term" value="C:cytosol"/>
    <property type="evidence" value="ECO:0007669"/>
    <property type="project" value="TreeGrafter"/>
</dbReference>
<feature type="domain" description="Amidohydrolase 3" evidence="1">
    <location>
        <begin position="43"/>
        <end position="314"/>
    </location>
</feature>
<dbReference type="PANTHER" id="PTHR11647">
    <property type="entry name" value="HYDRANTOINASE/DIHYDROPYRIMIDINASE FAMILY MEMBER"/>
    <property type="match status" value="1"/>
</dbReference>
<gene>
    <name evidence="2" type="ORF">IW245_000867</name>
</gene>
<dbReference type="InterPro" id="IPR011059">
    <property type="entry name" value="Metal-dep_hydrolase_composite"/>
</dbReference>
<name>A0A8J7G6N5_9ACTN</name>
<evidence type="ECO:0000313" key="2">
    <source>
        <dbReference type="EMBL" id="MBG6134673.1"/>
    </source>
</evidence>
<evidence type="ECO:0000313" key="3">
    <source>
        <dbReference type="Proteomes" id="UP000622552"/>
    </source>
</evidence>
<dbReference type="AlphaFoldDB" id="A0A8J7G6N5"/>
<dbReference type="Proteomes" id="UP000622552">
    <property type="component" value="Unassembled WGS sequence"/>
</dbReference>
<dbReference type="SUPFAM" id="SSF51338">
    <property type="entry name" value="Composite domain of metallo-dependent hydrolases"/>
    <property type="match status" value="1"/>
</dbReference>
<dbReference type="GO" id="GO:0016812">
    <property type="term" value="F:hydrolase activity, acting on carbon-nitrogen (but not peptide) bonds, in cyclic amides"/>
    <property type="evidence" value="ECO:0007669"/>
    <property type="project" value="TreeGrafter"/>
</dbReference>